<dbReference type="EMBL" id="CACRUX010000005">
    <property type="protein sequence ID" value="VYT69031.1"/>
    <property type="molecule type" value="Genomic_DNA"/>
</dbReference>
<evidence type="ECO:0000256" key="1">
    <source>
        <dbReference type="ARBA" id="ARBA00007118"/>
    </source>
</evidence>
<sequence>MSFSVRTDVCIQCKMCVAECPTGLLVMKENGPAAGFGSCISCGHCVAVCPTNAIDYTVTPRADQIPVGDYQVPSPEEAEKFIRYRRSIRTFRDTPVSKAQITRLLNVARMAPTGSNSQGISYRVIQNKETLAAISEAVMDWMSGLGKENSRMRIYAYNAKRYNRTGRDFILHKAPALVLAISKDELIDRGRDNGHFALSYAELMAPSLGLGSCWSGFVEFCAQVGYEPLLKLLNLPAGYRVAGAIMVGYPKFKYRYMPERESLRVFFDEED</sequence>
<dbReference type="Pfam" id="PF00881">
    <property type="entry name" value="Nitroreductase"/>
    <property type="match status" value="1"/>
</dbReference>
<dbReference type="InterPro" id="IPR017896">
    <property type="entry name" value="4Fe4S_Fe-S-bd"/>
</dbReference>
<protein>
    <submittedName>
        <fullName evidence="7">FMN reductase [NAD(P)H]</fullName>
        <ecNumber evidence="7">1.5.1.39</ecNumber>
    </submittedName>
</protein>
<dbReference type="PANTHER" id="PTHR43673">
    <property type="entry name" value="NAD(P)H NITROREDUCTASE YDGI-RELATED"/>
    <property type="match status" value="1"/>
</dbReference>
<dbReference type="InterPro" id="IPR017900">
    <property type="entry name" value="4Fe4S_Fe_S_CS"/>
</dbReference>
<dbReference type="SUPFAM" id="SSF55469">
    <property type="entry name" value="FMN-dependent nitroreductase-like"/>
    <property type="match status" value="1"/>
</dbReference>
<dbReference type="Pfam" id="PF13187">
    <property type="entry name" value="Fer4_9"/>
    <property type="match status" value="1"/>
</dbReference>
<evidence type="ECO:0000256" key="3">
    <source>
        <dbReference type="ARBA" id="ARBA00023002"/>
    </source>
</evidence>
<dbReference type="InterPro" id="IPR000415">
    <property type="entry name" value="Nitroreductase-like"/>
</dbReference>
<evidence type="ECO:0000259" key="6">
    <source>
        <dbReference type="PROSITE" id="PS51379"/>
    </source>
</evidence>
<dbReference type="GO" id="GO:0051536">
    <property type="term" value="F:iron-sulfur cluster binding"/>
    <property type="evidence" value="ECO:0007669"/>
    <property type="project" value="UniProtKB-KW"/>
</dbReference>
<dbReference type="PROSITE" id="PS00198">
    <property type="entry name" value="4FE4S_FER_1"/>
    <property type="match status" value="2"/>
</dbReference>
<accession>A0A6N2YQ57</accession>
<keyword evidence="3 7" id="KW-0560">Oxidoreductase</keyword>
<comment type="similarity">
    <text evidence="1">Belongs to the nitroreductase family.</text>
</comment>
<evidence type="ECO:0000313" key="7">
    <source>
        <dbReference type="EMBL" id="VYT69031.1"/>
    </source>
</evidence>
<dbReference type="GO" id="GO:0046872">
    <property type="term" value="F:metal ion binding"/>
    <property type="evidence" value="ECO:0007669"/>
    <property type="project" value="UniProtKB-KW"/>
</dbReference>
<keyword evidence="4" id="KW-0408">Iron</keyword>
<keyword evidence="5" id="KW-0411">Iron-sulfur</keyword>
<name>A0A6N2YQ57_9FIRM</name>
<keyword evidence="2" id="KW-0479">Metal-binding</keyword>
<evidence type="ECO:0000256" key="2">
    <source>
        <dbReference type="ARBA" id="ARBA00022723"/>
    </source>
</evidence>
<dbReference type="SUPFAM" id="SSF54862">
    <property type="entry name" value="4Fe-4S ferredoxins"/>
    <property type="match status" value="1"/>
</dbReference>
<dbReference type="CDD" id="cd02143">
    <property type="entry name" value="nitroreductase_FeS-like"/>
    <property type="match status" value="1"/>
</dbReference>
<reference evidence="7" key="1">
    <citation type="submission" date="2019-11" db="EMBL/GenBank/DDBJ databases">
        <authorList>
            <person name="Feng L."/>
        </authorList>
    </citation>
    <scope>NUCLEOTIDE SEQUENCE</scope>
    <source>
        <strain evidence="7">VrattiLFYP33</strain>
    </source>
</reference>
<dbReference type="EC" id="1.5.1.39" evidence="7"/>
<dbReference type="PROSITE" id="PS51379">
    <property type="entry name" value="4FE4S_FER_2"/>
    <property type="match status" value="2"/>
</dbReference>
<dbReference type="InterPro" id="IPR029479">
    <property type="entry name" value="Nitroreductase"/>
</dbReference>
<feature type="domain" description="4Fe-4S ferredoxin-type" evidence="6">
    <location>
        <begin position="39"/>
        <end position="59"/>
    </location>
</feature>
<dbReference type="Gene3D" id="3.30.70.20">
    <property type="match status" value="1"/>
</dbReference>
<dbReference type="RefSeq" id="WP_021841761.1">
    <property type="nucleotide sequence ID" value="NZ_CACRUX010000005.1"/>
</dbReference>
<dbReference type="Gene3D" id="3.40.109.10">
    <property type="entry name" value="NADH Oxidase"/>
    <property type="match status" value="1"/>
</dbReference>
<dbReference type="PANTHER" id="PTHR43673:SF10">
    <property type="entry name" value="NADH DEHYDROGENASE_NAD(P)H NITROREDUCTASE XCC3605-RELATED"/>
    <property type="match status" value="1"/>
</dbReference>
<feature type="domain" description="4Fe-4S ferredoxin-type" evidence="6">
    <location>
        <begin position="1"/>
        <end position="30"/>
    </location>
</feature>
<proteinExistence type="inferred from homology"/>
<organism evidence="7">
    <name type="scientific">Veillonella ratti</name>
    <dbReference type="NCBI Taxonomy" id="103892"/>
    <lineage>
        <taxon>Bacteria</taxon>
        <taxon>Bacillati</taxon>
        <taxon>Bacillota</taxon>
        <taxon>Negativicutes</taxon>
        <taxon>Veillonellales</taxon>
        <taxon>Veillonellaceae</taxon>
        <taxon>Veillonella</taxon>
    </lineage>
</organism>
<evidence type="ECO:0000256" key="5">
    <source>
        <dbReference type="ARBA" id="ARBA00023014"/>
    </source>
</evidence>
<gene>
    <name evidence="7" type="primary">nfrA2_3</name>
    <name evidence="7" type="ORF">VRLFYP33_02451</name>
</gene>
<dbReference type="AlphaFoldDB" id="A0A6N2YQ57"/>
<evidence type="ECO:0000256" key="4">
    <source>
        <dbReference type="ARBA" id="ARBA00023004"/>
    </source>
</evidence>
<dbReference type="GO" id="GO:0008752">
    <property type="term" value="F:FMN reductase [NAD(P)H] activity"/>
    <property type="evidence" value="ECO:0007669"/>
    <property type="project" value="UniProtKB-EC"/>
</dbReference>